<organism evidence="1 2">
    <name type="scientific">Mycena albidolilacea</name>
    <dbReference type="NCBI Taxonomy" id="1033008"/>
    <lineage>
        <taxon>Eukaryota</taxon>
        <taxon>Fungi</taxon>
        <taxon>Dikarya</taxon>
        <taxon>Basidiomycota</taxon>
        <taxon>Agaricomycotina</taxon>
        <taxon>Agaricomycetes</taxon>
        <taxon>Agaricomycetidae</taxon>
        <taxon>Agaricales</taxon>
        <taxon>Marasmiineae</taxon>
        <taxon>Mycenaceae</taxon>
        <taxon>Mycena</taxon>
    </lineage>
</organism>
<proteinExistence type="predicted"/>
<dbReference type="AlphaFoldDB" id="A0AAD7EQN3"/>
<sequence length="214" mass="23258">MYFHNVATHCHPRVPSVEKPFWIPFSLHGYFPDAPKSGRDHHYLELYFGSESLPRPSKTRSGPVHLQLPSGATDESANYVLSWPPVLSATPANESASVSPHTASAFSAASDSSFATRSEYYTPPTSPASLSLSAVSTPDHHSALLDLDEDRAEVLSNSPISRRREPRAKGWARLRASAPPALPLKTDVVSDGSYILESDDEDSEGLVMSAWGDL</sequence>
<protein>
    <submittedName>
        <fullName evidence="1">Uncharacterized protein</fullName>
    </submittedName>
</protein>
<dbReference type="Proteomes" id="UP001218218">
    <property type="component" value="Unassembled WGS sequence"/>
</dbReference>
<evidence type="ECO:0000313" key="1">
    <source>
        <dbReference type="EMBL" id="KAJ7347127.1"/>
    </source>
</evidence>
<gene>
    <name evidence="1" type="ORF">DFH08DRAFT_1081005</name>
</gene>
<dbReference type="EMBL" id="JARIHO010000020">
    <property type="protein sequence ID" value="KAJ7347127.1"/>
    <property type="molecule type" value="Genomic_DNA"/>
</dbReference>
<evidence type="ECO:0000313" key="2">
    <source>
        <dbReference type="Proteomes" id="UP001218218"/>
    </source>
</evidence>
<accession>A0AAD7EQN3</accession>
<reference evidence="1" key="1">
    <citation type="submission" date="2023-03" db="EMBL/GenBank/DDBJ databases">
        <title>Massive genome expansion in bonnet fungi (Mycena s.s.) driven by repeated elements and novel gene families across ecological guilds.</title>
        <authorList>
            <consortium name="Lawrence Berkeley National Laboratory"/>
            <person name="Harder C.B."/>
            <person name="Miyauchi S."/>
            <person name="Viragh M."/>
            <person name="Kuo A."/>
            <person name="Thoen E."/>
            <person name="Andreopoulos B."/>
            <person name="Lu D."/>
            <person name="Skrede I."/>
            <person name="Drula E."/>
            <person name="Henrissat B."/>
            <person name="Morin E."/>
            <person name="Kohler A."/>
            <person name="Barry K."/>
            <person name="LaButti K."/>
            <person name="Morin E."/>
            <person name="Salamov A."/>
            <person name="Lipzen A."/>
            <person name="Mereny Z."/>
            <person name="Hegedus B."/>
            <person name="Baldrian P."/>
            <person name="Stursova M."/>
            <person name="Weitz H."/>
            <person name="Taylor A."/>
            <person name="Grigoriev I.V."/>
            <person name="Nagy L.G."/>
            <person name="Martin F."/>
            <person name="Kauserud H."/>
        </authorList>
    </citation>
    <scope>NUCLEOTIDE SEQUENCE</scope>
    <source>
        <strain evidence="1">CBHHK002</strain>
    </source>
</reference>
<comment type="caution">
    <text evidence="1">The sequence shown here is derived from an EMBL/GenBank/DDBJ whole genome shotgun (WGS) entry which is preliminary data.</text>
</comment>
<keyword evidence="2" id="KW-1185">Reference proteome</keyword>
<name>A0AAD7EQN3_9AGAR</name>